<evidence type="ECO:0000313" key="3">
    <source>
        <dbReference type="EMBL" id="KAH7232158.1"/>
    </source>
</evidence>
<dbReference type="AlphaFoldDB" id="A0A9P9G426"/>
<evidence type="ECO:0000313" key="4">
    <source>
        <dbReference type="Proteomes" id="UP000720189"/>
    </source>
</evidence>
<accession>A0A9P9G426</accession>
<gene>
    <name evidence="3" type="ORF">BKA55DRAFT_598190</name>
</gene>
<dbReference type="OrthoDB" id="2624308at2759"/>
<feature type="transmembrane region" description="Helical" evidence="2">
    <location>
        <begin position="770"/>
        <end position="792"/>
    </location>
</feature>
<keyword evidence="4" id="KW-1185">Reference proteome</keyword>
<dbReference type="EMBL" id="JAGMUX010000019">
    <property type="protein sequence ID" value="KAH7232158.1"/>
    <property type="molecule type" value="Genomic_DNA"/>
</dbReference>
<keyword evidence="2" id="KW-1133">Transmembrane helix</keyword>
<sequence>MCLPGGRPAFFQFVTPMIVMSEVNAIVHLKNGLDFRWQEEVMLFNPFDRDMLLYGSTVHPSDQLLEPQLVFEAQARVSRHLRSTYPQPLPCVSHGAHGGGYTPGATTAVCSNSRLAFTHHHLQPVSPSQSPLSGQSSGLPTPSESFHRQPSFRQIQTQISTQENQPTMAYSGHQQQGLVYQEGSGHRQRNGIMQPKMIKPVSNPPLSPRNSSKTNEEAEKEIPVSLKGSKHYFEPRTVYQRYNPTLYQKPGYNFTDSDTKMRYRDYAGRISFKTRSDCYLHHHDGYLRNICVAATDDIFEGPGTSTWKRTYIRKVGPMKVRIATWVFDFSYDPESWKDWGIMVLRALPAGIAMTICFLGGRKVMRRHLFYAPVLYKFYGDAKVWSNLLENQKSLSLMAQNNQVYHMLRPRYLCFLREPFNNENRGIDVHNVAEWEHNVDDQDVSLDYLFVAYSAEHFSHDSDQDMNALHHIAETACRAAKLPAYWIACSCMCDENEVESDVYRISDVLRGARRMVIAVGRGKSAVSGGKTTTQHLLREWGGRMWTFPEVLLSPGRTISVYTRGSDLQSPLVVAKNQFAAQVWTYMDPDVARHLIDHYLGTISLSRLELAVLALKCLYSRLTTEYLPGDHAYALMGLLRLRPQIDCTDTDFQAFSRLSLANDSDRLIERYICTLPIDEKQQWFDMEDTYQSSLWDIVPYCQVAGIAENDTIIIDGAWGVSISWDAFYPVYWSTGPALKRSLADYAVQLNGVLLITAISFLAGGAASKQGGLIAVGVIFLLLFLWVLVITPSLVRVMYSGKFADTQAEMFGFEGHLNASTIERAIFGGNFGRFCWSTNGSPLSRSVVNEFGERLGIDPCKDPEVRMKVEVAKQARPGQKRIFTLVDTYNMELTMFEAVRPPVTLMFCASESGMQRAIGCSYEWETSTMYRETVLRMPTTALNRMGRVPRFRLGIKRPVYPSVPLDGAV</sequence>
<evidence type="ECO:0000256" key="2">
    <source>
        <dbReference type="SAM" id="Phobius"/>
    </source>
</evidence>
<keyword evidence="2" id="KW-0812">Transmembrane</keyword>
<feature type="region of interest" description="Disordered" evidence="1">
    <location>
        <begin position="122"/>
        <end position="149"/>
    </location>
</feature>
<organism evidence="3 4">
    <name type="scientific">Fusarium redolens</name>
    <dbReference type="NCBI Taxonomy" id="48865"/>
    <lineage>
        <taxon>Eukaryota</taxon>
        <taxon>Fungi</taxon>
        <taxon>Dikarya</taxon>
        <taxon>Ascomycota</taxon>
        <taxon>Pezizomycotina</taxon>
        <taxon>Sordariomycetes</taxon>
        <taxon>Hypocreomycetidae</taxon>
        <taxon>Hypocreales</taxon>
        <taxon>Nectriaceae</taxon>
        <taxon>Fusarium</taxon>
        <taxon>Fusarium redolens species complex</taxon>
    </lineage>
</organism>
<dbReference type="GeneID" id="70226154"/>
<dbReference type="Proteomes" id="UP000720189">
    <property type="component" value="Unassembled WGS sequence"/>
</dbReference>
<name>A0A9P9G426_FUSRE</name>
<keyword evidence="2" id="KW-0472">Membrane</keyword>
<feature type="compositionally biased region" description="Low complexity" evidence="1">
    <location>
        <begin position="123"/>
        <end position="143"/>
    </location>
</feature>
<proteinExistence type="predicted"/>
<dbReference type="RefSeq" id="XP_046043818.1">
    <property type="nucleotide sequence ID" value="XM_046196200.1"/>
</dbReference>
<reference evidence="3" key="1">
    <citation type="journal article" date="2021" name="Nat. Commun.">
        <title>Genetic determinants of endophytism in the Arabidopsis root mycobiome.</title>
        <authorList>
            <person name="Mesny F."/>
            <person name="Miyauchi S."/>
            <person name="Thiergart T."/>
            <person name="Pickel B."/>
            <person name="Atanasova L."/>
            <person name="Karlsson M."/>
            <person name="Huettel B."/>
            <person name="Barry K.W."/>
            <person name="Haridas S."/>
            <person name="Chen C."/>
            <person name="Bauer D."/>
            <person name="Andreopoulos W."/>
            <person name="Pangilinan J."/>
            <person name="LaButti K."/>
            <person name="Riley R."/>
            <person name="Lipzen A."/>
            <person name="Clum A."/>
            <person name="Drula E."/>
            <person name="Henrissat B."/>
            <person name="Kohler A."/>
            <person name="Grigoriev I.V."/>
            <person name="Martin F.M."/>
            <person name="Hacquard S."/>
        </authorList>
    </citation>
    <scope>NUCLEOTIDE SEQUENCE</scope>
    <source>
        <strain evidence="3">MPI-CAGE-AT-0023</strain>
    </source>
</reference>
<protein>
    <submittedName>
        <fullName evidence="3">Uncharacterized protein</fullName>
    </submittedName>
</protein>
<feature type="region of interest" description="Disordered" evidence="1">
    <location>
        <begin position="196"/>
        <end position="222"/>
    </location>
</feature>
<feature type="transmembrane region" description="Helical" evidence="2">
    <location>
        <begin position="743"/>
        <end position="764"/>
    </location>
</feature>
<comment type="caution">
    <text evidence="3">The sequence shown here is derived from an EMBL/GenBank/DDBJ whole genome shotgun (WGS) entry which is preliminary data.</text>
</comment>
<evidence type="ECO:0000256" key="1">
    <source>
        <dbReference type="SAM" id="MobiDB-lite"/>
    </source>
</evidence>